<dbReference type="PROSITE" id="PS50041">
    <property type="entry name" value="C_TYPE_LECTIN_2"/>
    <property type="match status" value="1"/>
</dbReference>
<protein>
    <recommendedName>
        <fullName evidence="2">C-type lectin domain-containing protein</fullName>
    </recommendedName>
</protein>
<dbReference type="CDD" id="cd00037">
    <property type="entry name" value="CLECT"/>
    <property type="match status" value="1"/>
</dbReference>
<reference evidence="3" key="1">
    <citation type="submission" date="2022-01" db="EMBL/GenBank/DDBJ databases">
        <authorList>
            <person name="King R."/>
        </authorList>
    </citation>
    <scope>NUCLEOTIDE SEQUENCE</scope>
</reference>
<evidence type="ECO:0000256" key="1">
    <source>
        <dbReference type="SAM" id="SignalP"/>
    </source>
</evidence>
<dbReference type="EMBL" id="OU892280">
    <property type="protein sequence ID" value="CAG9767211.1"/>
    <property type="molecule type" value="Genomic_DNA"/>
</dbReference>
<dbReference type="SUPFAM" id="SSF56436">
    <property type="entry name" value="C-type lectin-like"/>
    <property type="match status" value="1"/>
</dbReference>
<dbReference type="SMART" id="SM00034">
    <property type="entry name" value="CLECT"/>
    <property type="match status" value="1"/>
</dbReference>
<name>A0A9N9MLK4_9CUCU</name>
<dbReference type="Gene3D" id="3.10.100.10">
    <property type="entry name" value="Mannose-Binding Protein A, subunit A"/>
    <property type="match status" value="1"/>
</dbReference>
<evidence type="ECO:0000313" key="4">
    <source>
        <dbReference type="Proteomes" id="UP001152799"/>
    </source>
</evidence>
<keyword evidence="1" id="KW-0732">Signal</keyword>
<dbReference type="InterPro" id="IPR016186">
    <property type="entry name" value="C-type_lectin-like/link_sf"/>
</dbReference>
<dbReference type="Pfam" id="PF00059">
    <property type="entry name" value="Lectin_C"/>
    <property type="match status" value="1"/>
</dbReference>
<feature type="chain" id="PRO_5040120684" description="C-type lectin domain-containing protein" evidence="1">
    <location>
        <begin position="23"/>
        <end position="149"/>
    </location>
</feature>
<evidence type="ECO:0000313" key="3">
    <source>
        <dbReference type="EMBL" id="CAG9767211.1"/>
    </source>
</evidence>
<feature type="domain" description="C-type lectin" evidence="2">
    <location>
        <begin position="25"/>
        <end position="149"/>
    </location>
</feature>
<dbReference type="InterPro" id="IPR016187">
    <property type="entry name" value="CTDL_fold"/>
</dbReference>
<sequence>MMKLSSFFIALMAIFLMSKAASLDNSVHEYYISESKLTFLQAWTECKIMNKSLINLQDQTSYDSLVQHLKSGQYLNTNTYWLGGVKTTNGAWLWMDTQEYITYSKWATNEPNSTFAADFCLLLGRDYGNIDPYEWEAKECTEMQYYICQ</sequence>
<evidence type="ECO:0000259" key="2">
    <source>
        <dbReference type="PROSITE" id="PS50041"/>
    </source>
</evidence>
<proteinExistence type="predicted"/>
<organism evidence="3 4">
    <name type="scientific">Ceutorhynchus assimilis</name>
    <name type="common">cabbage seed weevil</name>
    <dbReference type="NCBI Taxonomy" id="467358"/>
    <lineage>
        <taxon>Eukaryota</taxon>
        <taxon>Metazoa</taxon>
        <taxon>Ecdysozoa</taxon>
        <taxon>Arthropoda</taxon>
        <taxon>Hexapoda</taxon>
        <taxon>Insecta</taxon>
        <taxon>Pterygota</taxon>
        <taxon>Neoptera</taxon>
        <taxon>Endopterygota</taxon>
        <taxon>Coleoptera</taxon>
        <taxon>Polyphaga</taxon>
        <taxon>Cucujiformia</taxon>
        <taxon>Curculionidae</taxon>
        <taxon>Ceutorhynchinae</taxon>
        <taxon>Ceutorhynchus</taxon>
    </lineage>
</organism>
<accession>A0A9N9MLK4</accession>
<dbReference type="Proteomes" id="UP001152799">
    <property type="component" value="Chromosome 4"/>
</dbReference>
<feature type="signal peptide" evidence="1">
    <location>
        <begin position="1"/>
        <end position="22"/>
    </location>
</feature>
<keyword evidence="4" id="KW-1185">Reference proteome</keyword>
<gene>
    <name evidence="3" type="ORF">CEUTPL_LOCUS7777</name>
</gene>
<dbReference type="InterPro" id="IPR001304">
    <property type="entry name" value="C-type_lectin-like"/>
</dbReference>
<dbReference type="OrthoDB" id="6338838at2759"/>
<dbReference type="AlphaFoldDB" id="A0A9N9MLK4"/>